<dbReference type="GO" id="GO:0046854">
    <property type="term" value="P:phosphatidylinositol phosphate biosynthetic process"/>
    <property type="evidence" value="ECO:0007669"/>
    <property type="project" value="InterPro"/>
</dbReference>
<feature type="binding site" evidence="5">
    <location>
        <position position="86"/>
    </location>
    <ligand>
        <name>Mg(2+)</name>
        <dbReference type="ChEBI" id="CHEBI:18420"/>
        <label>1</label>
        <note>catalytic</note>
    </ligand>
</feature>
<keyword evidence="4 5" id="KW-0460">Magnesium</keyword>
<dbReference type="RefSeq" id="WP_182298177.1">
    <property type="nucleotide sequence ID" value="NZ_CP059851.1"/>
</dbReference>
<comment type="cofactor">
    <cofactor evidence="5">
        <name>Mg(2+)</name>
        <dbReference type="ChEBI" id="CHEBI:18420"/>
    </cofactor>
</comment>
<feature type="binding site" evidence="5">
    <location>
        <position position="205"/>
    </location>
    <ligand>
        <name>Mg(2+)</name>
        <dbReference type="ChEBI" id="CHEBI:18420"/>
        <label>1</label>
        <note>catalytic</note>
    </ligand>
</feature>
<dbReference type="InterPro" id="IPR020583">
    <property type="entry name" value="Inositol_monoP_metal-BS"/>
</dbReference>
<evidence type="ECO:0000256" key="3">
    <source>
        <dbReference type="ARBA" id="ARBA00022801"/>
    </source>
</evidence>
<gene>
    <name evidence="6" type="ORF">H3309_07720</name>
</gene>
<comment type="similarity">
    <text evidence="1">Belongs to the inositol monophosphatase superfamily.</text>
</comment>
<dbReference type="PANTHER" id="PTHR20854">
    <property type="entry name" value="INOSITOL MONOPHOSPHATASE"/>
    <property type="match status" value="1"/>
</dbReference>
<dbReference type="PANTHER" id="PTHR20854:SF4">
    <property type="entry name" value="INOSITOL-1-MONOPHOSPHATASE-RELATED"/>
    <property type="match status" value="1"/>
</dbReference>
<feature type="binding site" evidence="5">
    <location>
        <position position="87"/>
    </location>
    <ligand>
        <name>Mg(2+)</name>
        <dbReference type="ChEBI" id="CHEBI:18420"/>
        <label>1</label>
        <note>catalytic</note>
    </ligand>
</feature>
<evidence type="ECO:0000256" key="1">
    <source>
        <dbReference type="ARBA" id="ARBA00009759"/>
    </source>
</evidence>
<name>A0A7G5ILT7_9SPHN</name>
<evidence type="ECO:0000256" key="2">
    <source>
        <dbReference type="ARBA" id="ARBA00022723"/>
    </source>
</evidence>
<dbReference type="Gene3D" id="3.30.540.10">
    <property type="entry name" value="Fructose-1,6-Bisphosphatase, subunit A, domain 1"/>
    <property type="match status" value="1"/>
</dbReference>
<evidence type="ECO:0000313" key="6">
    <source>
        <dbReference type="EMBL" id="QMW24329.1"/>
    </source>
</evidence>
<dbReference type="Gene3D" id="3.40.190.80">
    <property type="match status" value="1"/>
</dbReference>
<accession>A0A7G5ILT7</accession>
<feature type="binding site" evidence="5">
    <location>
        <position position="84"/>
    </location>
    <ligand>
        <name>Mg(2+)</name>
        <dbReference type="ChEBI" id="CHEBI:18420"/>
        <label>1</label>
        <note>catalytic</note>
    </ligand>
</feature>
<feature type="binding site" evidence="5">
    <location>
        <position position="66"/>
    </location>
    <ligand>
        <name>Mg(2+)</name>
        <dbReference type="ChEBI" id="CHEBI:18420"/>
        <label>1</label>
        <note>catalytic</note>
    </ligand>
</feature>
<reference evidence="6 7" key="1">
    <citation type="submission" date="2020-07" db="EMBL/GenBank/DDBJ databases">
        <title>Complete genome sequence for Sandaracinobacter sp. M6.</title>
        <authorList>
            <person name="Tang Y."/>
            <person name="Liu Q."/>
            <person name="Guo Z."/>
            <person name="Lei P."/>
            <person name="Huang B."/>
        </authorList>
    </citation>
    <scope>NUCLEOTIDE SEQUENCE [LARGE SCALE GENOMIC DNA]</scope>
    <source>
        <strain evidence="6 7">M6</strain>
    </source>
</reference>
<dbReference type="AlphaFoldDB" id="A0A7G5ILT7"/>
<dbReference type="InterPro" id="IPR000760">
    <property type="entry name" value="Inositol_monophosphatase-like"/>
</dbReference>
<evidence type="ECO:0000256" key="5">
    <source>
        <dbReference type="PIRSR" id="PIRSR600760-2"/>
    </source>
</evidence>
<dbReference type="GO" id="GO:0007165">
    <property type="term" value="P:signal transduction"/>
    <property type="evidence" value="ECO:0007669"/>
    <property type="project" value="TreeGrafter"/>
</dbReference>
<proteinExistence type="inferred from homology"/>
<dbReference type="InterPro" id="IPR020550">
    <property type="entry name" value="Inositol_monophosphatase_CS"/>
</dbReference>
<evidence type="ECO:0000313" key="7">
    <source>
        <dbReference type="Proteomes" id="UP000515292"/>
    </source>
</evidence>
<dbReference type="PROSITE" id="PS00630">
    <property type="entry name" value="IMP_2"/>
    <property type="match status" value="1"/>
</dbReference>
<keyword evidence="7" id="KW-1185">Reference proteome</keyword>
<dbReference type="Pfam" id="PF00459">
    <property type="entry name" value="Inositol_P"/>
    <property type="match status" value="1"/>
</dbReference>
<dbReference type="PRINTS" id="PR00377">
    <property type="entry name" value="IMPHPHTASES"/>
</dbReference>
<dbReference type="Proteomes" id="UP000515292">
    <property type="component" value="Chromosome"/>
</dbReference>
<dbReference type="GO" id="GO:0008934">
    <property type="term" value="F:inositol monophosphate 1-phosphatase activity"/>
    <property type="evidence" value="ECO:0007669"/>
    <property type="project" value="TreeGrafter"/>
</dbReference>
<keyword evidence="3" id="KW-0378">Hydrolase</keyword>
<dbReference type="CDD" id="cd01638">
    <property type="entry name" value="CysQ"/>
    <property type="match status" value="1"/>
</dbReference>
<organism evidence="6 7">
    <name type="scientific">Sandaracinobacteroides saxicola</name>
    <dbReference type="NCBI Taxonomy" id="2759707"/>
    <lineage>
        <taxon>Bacteria</taxon>
        <taxon>Pseudomonadati</taxon>
        <taxon>Pseudomonadota</taxon>
        <taxon>Alphaproteobacteria</taxon>
        <taxon>Sphingomonadales</taxon>
        <taxon>Sphingosinicellaceae</taxon>
        <taxon>Sandaracinobacteroides</taxon>
    </lineage>
</organism>
<evidence type="ECO:0000256" key="4">
    <source>
        <dbReference type="ARBA" id="ARBA00022842"/>
    </source>
</evidence>
<dbReference type="EMBL" id="CP059851">
    <property type="protein sequence ID" value="QMW24329.1"/>
    <property type="molecule type" value="Genomic_DNA"/>
</dbReference>
<protein>
    <submittedName>
        <fullName evidence="6">3'(2'),5'-bisphosphate nucleotidase CysQ</fullName>
    </submittedName>
</protein>
<keyword evidence="2 5" id="KW-0479">Metal-binding</keyword>
<dbReference type="PROSITE" id="PS00629">
    <property type="entry name" value="IMP_1"/>
    <property type="match status" value="1"/>
</dbReference>
<dbReference type="SUPFAM" id="SSF56655">
    <property type="entry name" value="Carbohydrate phosphatase"/>
    <property type="match status" value="1"/>
</dbReference>
<dbReference type="GO" id="GO:0046872">
    <property type="term" value="F:metal ion binding"/>
    <property type="evidence" value="ECO:0007669"/>
    <property type="project" value="UniProtKB-KW"/>
</dbReference>
<sequence>MPTPHNLFTTALHAVTTAGDLALRMASDGFDSWDKSPGNPCTSADLAVDHLLRARLPQQDIGWLSEESAASPNRLAATRLWVVDPIDGTRDYARRRPGWAISLALVEHGAPTMAFLYAPAQQRLYTARAGHGATLNDQPITVSGRRNPAAMRLPVDPQLITSRLWPEPWDAVAVAKPNSIALRIALVAGGDADALFDGRTTNEWDVAAASLILQEAGGTITDRTGAPFAFNQATPTLPGLVAATPALHAEALDRLAFARAALDRAGIRTDR</sequence>
<dbReference type="KEGG" id="sand:H3309_07720"/>
<dbReference type="GO" id="GO:0006020">
    <property type="term" value="P:inositol metabolic process"/>
    <property type="evidence" value="ECO:0007669"/>
    <property type="project" value="TreeGrafter"/>
</dbReference>